<proteinExistence type="predicted"/>
<sequence length="99" mass="11211">MPGDEMGRQHITAALGGRAIAPLSHAERIEREQVHDLIQAVVSCCNSLLSRDGGTRAAERLAFYDDEFRRRDAMSAFERAEVIRRYPDLLAELRAELDR</sequence>
<reference evidence="1 2" key="1">
    <citation type="journal article" date="2019" name="Int. J. Syst. Evol. Microbiol.">
        <title>The Global Catalogue of Microorganisms (GCM) 10K type strain sequencing project: providing services to taxonomists for standard genome sequencing and annotation.</title>
        <authorList>
            <consortium name="The Broad Institute Genomics Platform"/>
            <consortium name="The Broad Institute Genome Sequencing Center for Infectious Disease"/>
            <person name="Wu L."/>
            <person name="Ma J."/>
        </authorList>
    </citation>
    <scope>NUCLEOTIDE SEQUENCE [LARGE SCALE GENOMIC DNA]</scope>
    <source>
        <strain evidence="1 2">JCM 15572</strain>
    </source>
</reference>
<dbReference type="RefSeq" id="WP_344234293.1">
    <property type="nucleotide sequence ID" value="NZ_BAAAPH010000009.1"/>
</dbReference>
<accession>A0ABN2DCH1</accession>
<evidence type="ECO:0000313" key="2">
    <source>
        <dbReference type="Proteomes" id="UP001501705"/>
    </source>
</evidence>
<comment type="caution">
    <text evidence="1">The sequence shown here is derived from an EMBL/GenBank/DDBJ whole genome shotgun (WGS) entry which is preliminary data.</text>
</comment>
<protein>
    <submittedName>
        <fullName evidence="1">Uncharacterized protein</fullName>
    </submittedName>
</protein>
<keyword evidence="2" id="KW-1185">Reference proteome</keyword>
<dbReference type="Proteomes" id="UP001501705">
    <property type="component" value="Unassembled WGS sequence"/>
</dbReference>
<evidence type="ECO:0000313" key="1">
    <source>
        <dbReference type="EMBL" id="GAA1572996.1"/>
    </source>
</evidence>
<name>A0ABN2DCH1_9ACTN</name>
<organism evidence="1 2">
    <name type="scientific">Kribbella hippodromi</name>
    <dbReference type="NCBI Taxonomy" id="434347"/>
    <lineage>
        <taxon>Bacteria</taxon>
        <taxon>Bacillati</taxon>
        <taxon>Actinomycetota</taxon>
        <taxon>Actinomycetes</taxon>
        <taxon>Propionibacteriales</taxon>
        <taxon>Kribbellaceae</taxon>
        <taxon>Kribbella</taxon>
    </lineage>
</organism>
<dbReference type="EMBL" id="BAAAPH010000009">
    <property type="protein sequence ID" value="GAA1572996.1"/>
    <property type="molecule type" value="Genomic_DNA"/>
</dbReference>
<gene>
    <name evidence="1" type="ORF">GCM10009804_31890</name>
</gene>